<keyword evidence="3 6" id="KW-0812">Transmembrane</keyword>
<evidence type="ECO:0000256" key="6">
    <source>
        <dbReference type="SAM" id="Phobius"/>
    </source>
</evidence>
<feature type="transmembrane region" description="Helical" evidence="6">
    <location>
        <begin position="12"/>
        <end position="33"/>
    </location>
</feature>
<feature type="transmembrane region" description="Helical" evidence="6">
    <location>
        <begin position="53"/>
        <end position="78"/>
    </location>
</feature>
<evidence type="ECO:0000256" key="1">
    <source>
        <dbReference type="ARBA" id="ARBA00004651"/>
    </source>
</evidence>
<keyword evidence="5 6" id="KW-0472">Membrane</keyword>
<evidence type="ECO:0000256" key="5">
    <source>
        <dbReference type="ARBA" id="ARBA00023136"/>
    </source>
</evidence>
<dbReference type="PANTHER" id="PTHR33529:SF6">
    <property type="entry name" value="YJGP_YJGQ FAMILY PERMEASE"/>
    <property type="match status" value="1"/>
</dbReference>
<feature type="transmembrane region" description="Helical" evidence="6">
    <location>
        <begin position="368"/>
        <end position="388"/>
    </location>
</feature>
<dbReference type="AlphaFoldDB" id="A0A1B1Y4K2"/>
<evidence type="ECO:0000313" key="8">
    <source>
        <dbReference type="Proteomes" id="UP000092967"/>
    </source>
</evidence>
<dbReference type="STRING" id="1790137.AXE80_04990"/>
<keyword evidence="2" id="KW-1003">Cell membrane</keyword>
<comment type="subcellular location">
    <subcellularLocation>
        <location evidence="1">Cell membrane</location>
        <topology evidence="1">Multi-pass membrane protein</topology>
    </subcellularLocation>
</comment>
<name>A0A1B1Y4K2_9FLAO</name>
<evidence type="ECO:0000256" key="2">
    <source>
        <dbReference type="ARBA" id="ARBA00022475"/>
    </source>
</evidence>
<dbReference type="GO" id="GO:0043190">
    <property type="term" value="C:ATP-binding cassette (ABC) transporter complex"/>
    <property type="evidence" value="ECO:0007669"/>
    <property type="project" value="TreeGrafter"/>
</dbReference>
<evidence type="ECO:0000256" key="4">
    <source>
        <dbReference type="ARBA" id="ARBA00022989"/>
    </source>
</evidence>
<dbReference type="Proteomes" id="UP000092967">
    <property type="component" value="Chromosome"/>
</dbReference>
<feature type="transmembrane region" description="Helical" evidence="6">
    <location>
        <begin position="426"/>
        <end position="449"/>
    </location>
</feature>
<gene>
    <name evidence="7" type="ORF">AXE80_04990</name>
</gene>
<evidence type="ECO:0000313" key="7">
    <source>
        <dbReference type="EMBL" id="ANW95669.1"/>
    </source>
</evidence>
<dbReference type="Pfam" id="PF03739">
    <property type="entry name" value="LptF_LptG"/>
    <property type="match status" value="1"/>
</dbReference>
<keyword evidence="4 6" id="KW-1133">Transmembrane helix</keyword>
<evidence type="ECO:0008006" key="9">
    <source>
        <dbReference type="Google" id="ProtNLM"/>
    </source>
</evidence>
<reference evidence="7 8" key="1">
    <citation type="submission" date="2016-02" db="EMBL/GenBank/DDBJ databases">
        <authorList>
            <person name="Wen L."/>
            <person name="He K."/>
            <person name="Yang H."/>
        </authorList>
    </citation>
    <scope>NUCLEOTIDE SEQUENCE [LARGE SCALE GENOMIC DNA]</scope>
    <source>
        <strain evidence="7 8">CZ1127</strain>
    </source>
</reference>
<proteinExistence type="predicted"/>
<keyword evidence="8" id="KW-1185">Reference proteome</keyword>
<protein>
    <recommendedName>
        <fullName evidence="9">Permease</fullName>
    </recommendedName>
</protein>
<evidence type="ECO:0000256" key="3">
    <source>
        <dbReference type="ARBA" id="ARBA00022692"/>
    </source>
</evidence>
<organism evidence="7 8">
    <name type="scientific">Wenyingzhuangia fucanilytica</name>
    <dbReference type="NCBI Taxonomy" id="1790137"/>
    <lineage>
        <taxon>Bacteria</taxon>
        <taxon>Pseudomonadati</taxon>
        <taxon>Bacteroidota</taxon>
        <taxon>Flavobacteriia</taxon>
        <taxon>Flavobacteriales</taxon>
        <taxon>Flavobacteriaceae</taxon>
        <taxon>Wenyingzhuangia</taxon>
    </lineage>
</organism>
<dbReference type="PANTHER" id="PTHR33529">
    <property type="entry name" value="SLR0882 PROTEIN-RELATED"/>
    <property type="match status" value="1"/>
</dbReference>
<sequence length="479" mass="54952">MKTLDKYLIKSFLVPFLASFTIVMFVLVMQALWLVFDDIAGKGIELSIIGKFLWYMCLFVAPQALPISVLLSSIMTLGNLGENYEFAAIKSAGISFFRFLRPLIVCVGLITVANFFLINYTYPYASLKQKNLLLNIKKTQPTMALVEGSFNDEIPNYSIKFAKKYGEENNLLKDVLIIETQGTKDDQTIITAKRGEITTEEGSKYMTLILDDGYYFQDHSNDQKKRRDRLRMPSSMAKFDKYTVNIDISDLTSKDLEEEKYKHHYTMKNMGQLEASSDSLKYSYDKFIDTKFKSMQSNILVSDMSKKIDTVKAKELRKNILDNFHTREKVNILEQASRTVKNKITNVQGYKDYFKRKRKDLNNHDYQFHYILTNSFSCLLLFFVGASLGSIIRKGGFGLPMIMAIIIYVAYHFINTFGKNIAEESKISAILGGWSGTLIMLPLAFIFTISAAKDMGFIKFDVILTPFKKLFNRLKKTDE</sequence>
<feature type="transmembrane region" description="Helical" evidence="6">
    <location>
        <begin position="395"/>
        <end position="414"/>
    </location>
</feature>
<dbReference type="EMBL" id="CP014224">
    <property type="protein sequence ID" value="ANW95669.1"/>
    <property type="molecule type" value="Genomic_DNA"/>
</dbReference>
<dbReference type="OrthoDB" id="1096108at2"/>
<accession>A0A1B1Y4K2</accession>
<dbReference type="InterPro" id="IPR005495">
    <property type="entry name" value="LptG/LptF_permease"/>
</dbReference>
<dbReference type="RefSeq" id="WP_068825023.1">
    <property type="nucleotide sequence ID" value="NZ_CP014224.1"/>
</dbReference>
<feature type="transmembrane region" description="Helical" evidence="6">
    <location>
        <begin position="99"/>
        <end position="122"/>
    </location>
</feature>
<dbReference type="KEGG" id="wfu:AXE80_04990"/>
<dbReference type="GO" id="GO:0015920">
    <property type="term" value="P:lipopolysaccharide transport"/>
    <property type="evidence" value="ECO:0007669"/>
    <property type="project" value="TreeGrafter"/>
</dbReference>